<accession>A0A251VKN3</accession>
<name>A0A251VKN3_HELAN</name>
<proteinExistence type="predicted"/>
<gene>
    <name evidence="2" type="ORF">HannXRQ_Chr01g0004451</name>
    <name evidence="1" type="ORF">HanXRQr2_Chr01g0006211</name>
</gene>
<evidence type="ECO:0000313" key="2">
    <source>
        <dbReference type="EMBL" id="OTG36150.1"/>
    </source>
</evidence>
<sequence>MQVSQRYTIFRRTKLYIFLNHLATGFQQTQMVYEKLMLNLPVFTTIQGVRNMHEFS</sequence>
<dbReference type="InParanoid" id="A0A251VKN3"/>
<dbReference type="EMBL" id="CM007890">
    <property type="protein sequence ID" value="OTG36150.1"/>
    <property type="molecule type" value="Genomic_DNA"/>
</dbReference>
<reference evidence="1" key="3">
    <citation type="submission" date="2020-06" db="EMBL/GenBank/DDBJ databases">
        <title>Helianthus annuus Genome sequencing and assembly Release 2.</title>
        <authorList>
            <person name="Gouzy J."/>
            <person name="Langlade N."/>
            <person name="Munos S."/>
        </authorList>
    </citation>
    <scope>NUCLEOTIDE SEQUENCE</scope>
    <source>
        <tissue evidence="1">Leaves</tissue>
    </source>
</reference>
<dbReference type="Gramene" id="mRNA:HanXRQr2_Chr01g0006211">
    <property type="protein sequence ID" value="CDS:HanXRQr2_Chr01g0006211.1"/>
    <property type="gene ID" value="HanXRQr2_Chr01g0006211"/>
</dbReference>
<dbReference type="Proteomes" id="UP000215914">
    <property type="component" value="Chromosome 1"/>
</dbReference>
<keyword evidence="3" id="KW-1185">Reference proteome</keyword>
<dbReference type="EMBL" id="MNCJ02000316">
    <property type="protein sequence ID" value="KAF5820792.1"/>
    <property type="molecule type" value="Genomic_DNA"/>
</dbReference>
<protein>
    <submittedName>
        <fullName evidence="2">Uncharacterized protein</fullName>
    </submittedName>
</protein>
<dbReference type="AlphaFoldDB" id="A0A251VKN3"/>
<reference evidence="2" key="2">
    <citation type="submission" date="2017-02" db="EMBL/GenBank/DDBJ databases">
        <title>Sunflower complete genome.</title>
        <authorList>
            <person name="Langlade N."/>
            <person name="Munos S."/>
        </authorList>
    </citation>
    <scope>NUCLEOTIDE SEQUENCE [LARGE SCALE GENOMIC DNA]</scope>
    <source>
        <tissue evidence="2">Leaves</tissue>
    </source>
</reference>
<organism evidence="2 3">
    <name type="scientific">Helianthus annuus</name>
    <name type="common">Common sunflower</name>
    <dbReference type="NCBI Taxonomy" id="4232"/>
    <lineage>
        <taxon>Eukaryota</taxon>
        <taxon>Viridiplantae</taxon>
        <taxon>Streptophyta</taxon>
        <taxon>Embryophyta</taxon>
        <taxon>Tracheophyta</taxon>
        <taxon>Spermatophyta</taxon>
        <taxon>Magnoliopsida</taxon>
        <taxon>eudicotyledons</taxon>
        <taxon>Gunneridae</taxon>
        <taxon>Pentapetalae</taxon>
        <taxon>asterids</taxon>
        <taxon>campanulids</taxon>
        <taxon>Asterales</taxon>
        <taxon>Asteraceae</taxon>
        <taxon>Asteroideae</taxon>
        <taxon>Heliantheae alliance</taxon>
        <taxon>Heliantheae</taxon>
        <taxon>Helianthus</taxon>
    </lineage>
</organism>
<evidence type="ECO:0000313" key="1">
    <source>
        <dbReference type="EMBL" id="KAF5820792.1"/>
    </source>
</evidence>
<reference evidence="1 3" key="1">
    <citation type="journal article" date="2017" name="Nature">
        <title>The sunflower genome provides insights into oil metabolism, flowering and Asterid evolution.</title>
        <authorList>
            <person name="Badouin H."/>
            <person name="Gouzy J."/>
            <person name="Grassa C.J."/>
            <person name="Murat F."/>
            <person name="Staton S.E."/>
            <person name="Cottret L."/>
            <person name="Lelandais-Briere C."/>
            <person name="Owens G.L."/>
            <person name="Carrere S."/>
            <person name="Mayjonade B."/>
            <person name="Legrand L."/>
            <person name="Gill N."/>
            <person name="Kane N.C."/>
            <person name="Bowers J.E."/>
            <person name="Hubner S."/>
            <person name="Bellec A."/>
            <person name="Berard A."/>
            <person name="Berges H."/>
            <person name="Blanchet N."/>
            <person name="Boniface M.C."/>
            <person name="Brunel D."/>
            <person name="Catrice O."/>
            <person name="Chaidir N."/>
            <person name="Claudel C."/>
            <person name="Donnadieu C."/>
            <person name="Faraut T."/>
            <person name="Fievet G."/>
            <person name="Helmstetter N."/>
            <person name="King M."/>
            <person name="Knapp S.J."/>
            <person name="Lai Z."/>
            <person name="Le Paslier M.C."/>
            <person name="Lippi Y."/>
            <person name="Lorenzon L."/>
            <person name="Mandel J.R."/>
            <person name="Marage G."/>
            <person name="Marchand G."/>
            <person name="Marquand E."/>
            <person name="Bret-Mestries E."/>
            <person name="Morien E."/>
            <person name="Nambeesan S."/>
            <person name="Nguyen T."/>
            <person name="Pegot-Espagnet P."/>
            <person name="Pouilly N."/>
            <person name="Raftis F."/>
            <person name="Sallet E."/>
            <person name="Schiex T."/>
            <person name="Thomas J."/>
            <person name="Vandecasteele C."/>
            <person name="Vares D."/>
            <person name="Vear F."/>
            <person name="Vautrin S."/>
            <person name="Crespi M."/>
            <person name="Mangin B."/>
            <person name="Burke J.M."/>
            <person name="Salse J."/>
            <person name="Munos S."/>
            <person name="Vincourt P."/>
            <person name="Rieseberg L.H."/>
            <person name="Langlade N.B."/>
        </authorList>
    </citation>
    <scope>NUCLEOTIDE SEQUENCE [LARGE SCALE GENOMIC DNA]</scope>
    <source>
        <strain evidence="3">cv. SF193</strain>
        <tissue evidence="1">Leaves</tissue>
    </source>
</reference>
<evidence type="ECO:0000313" key="3">
    <source>
        <dbReference type="Proteomes" id="UP000215914"/>
    </source>
</evidence>